<proteinExistence type="predicted"/>
<protein>
    <submittedName>
        <fullName evidence="2">Uncharacterized protein</fullName>
    </submittedName>
</protein>
<dbReference type="RefSeq" id="WP_315955742.1">
    <property type="nucleotide sequence ID" value="NZ_JAWCUD010000016.1"/>
</dbReference>
<accession>A0ABU3RPU8</accession>
<gene>
    <name evidence="2" type="ORF">RQP52_32820</name>
</gene>
<sequence length="283" mass="31724">MEIKQMVEAIVREILNQQAKRPKVLYLFYDSTAHEAFTDHFIALNIHGIDHDLMFLDGEASCWLGKHKIECAGRGQTIASDEFAPAPIEVPLAYEGIVIPEIDLDNAARAALGMKGTIVSEIIFSTLVQNKFVLIGEDISGLKKADRRTLQTLTLPTPYRNLFDYYKMELQMYGVEFAPSKQLAEKAVSKIRPEIFENREVPETHETPEASKAEAALPAPPEPTPASSAIVYEGKLVSAEWVTRELRNHPFRSLQIGRKTIISALAQDMLQDKGITIEYLAER</sequence>
<dbReference type="EMBL" id="JAWCUD010000016">
    <property type="protein sequence ID" value="MDU0205872.1"/>
    <property type="molecule type" value="Genomic_DNA"/>
</dbReference>
<reference evidence="2 3" key="1">
    <citation type="submission" date="2023-10" db="EMBL/GenBank/DDBJ databases">
        <title>Paenibacillus strain PFR10 Genome sequencing and assembly.</title>
        <authorList>
            <person name="Kim I."/>
        </authorList>
    </citation>
    <scope>NUCLEOTIDE SEQUENCE [LARGE SCALE GENOMIC DNA]</scope>
    <source>
        <strain evidence="2 3">PFR10</strain>
    </source>
</reference>
<organism evidence="2 3">
    <name type="scientific">Paenibacillus violae</name>
    <dbReference type="NCBI Taxonomy" id="3077234"/>
    <lineage>
        <taxon>Bacteria</taxon>
        <taxon>Bacillati</taxon>
        <taxon>Bacillota</taxon>
        <taxon>Bacilli</taxon>
        <taxon>Bacillales</taxon>
        <taxon>Paenibacillaceae</taxon>
        <taxon>Paenibacillus</taxon>
    </lineage>
</organism>
<keyword evidence="3" id="KW-1185">Reference proteome</keyword>
<evidence type="ECO:0000256" key="1">
    <source>
        <dbReference type="SAM" id="MobiDB-lite"/>
    </source>
</evidence>
<name>A0ABU3RPU8_9BACL</name>
<comment type="caution">
    <text evidence="2">The sequence shown here is derived from an EMBL/GenBank/DDBJ whole genome shotgun (WGS) entry which is preliminary data.</text>
</comment>
<dbReference type="Proteomes" id="UP001260980">
    <property type="component" value="Unassembled WGS sequence"/>
</dbReference>
<feature type="region of interest" description="Disordered" evidence="1">
    <location>
        <begin position="197"/>
        <end position="225"/>
    </location>
</feature>
<evidence type="ECO:0000313" key="3">
    <source>
        <dbReference type="Proteomes" id="UP001260980"/>
    </source>
</evidence>
<evidence type="ECO:0000313" key="2">
    <source>
        <dbReference type="EMBL" id="MDU0205872.1"/>
    </source>
</evidence>
<feature type="compositionally biased region" description="Basic and acidic residues" evidence="1">
    <location>
        <begin position="197"/>
        <end position="212"/>
    </location>
</feature>